<organism evidence="10 11">
    <name type="scientific">Flagellimonas hymeniacidonis</name>
    <dbReference type="NCBI Taxonomy" id="2603628"/>
    <lineage>
        <taxon>Bacteria</taxon>
        <taxon>Pseudomonadati</taxon>
        <taxon>Bacteroidota</taxon>
        <taxon>Flavobacteriia</taxon>
        <taxon>Flavobacteriales</taxon>
        <taxon>Flavobacteriaceae</taxon>
        <taxon>Flagellimonas</taxon>
    </lineage>
</organism>
<dbReference type="PANTHER" id="PTHR30221:SF1">
    <property type="entry name" value="SMALL-CONDUCTANCE MECHANOSENSITIVE CHANNEL"/>
    <property type="match status" value="1"/>
</dbReference>
<comment type="similarity">
    <text evidence="2">Belongs to the MscS (TC 1.A.23) family.</text>
</comment>
<dbReference type="InterPro" id="IPR023408">
    <property type="entry name" value="MscS_beta-dom_sf"/>
</dbReference>
<keyword evidence="6 7" id="KW-0472">Membrane</keyword>
<keyword evidence="3" id="KW-1003">Cell membrane</keyword>
<feature type="transmembrane region" description="Helical" evidence="7">
    <location>
        <begin position="53"/>
        <end position="72"/>
    </location>
</feature>
<dbReference type="EMBL" id="VRUR01000002">
    <property type="protein sequence ID" value="TXN36056.1"/>
    <property type="molecule type" value="Genomic_DNA"/>
</dbReference>
<evidence type="ECO:0000313" key="11">
    <source>
        <dbReference type="Proteomes" id="UP000321456"/>
    </source>
</evidence>
<gene>
    <name evidence="10" type="ORF">FVB32_15975</name>
</gene>
<dbReference type="Pfam" id="PF21082">
    <property type="entry name" value="MS_channel_3rd"/>
    <property type="match status" value="1"/>
</dbReference>
<feature type="domain" description="Mechanosensitive ion channel MscS C-terminal" evidence="9">
    <location>
        <begin position="177"/>
        <end position="268"/>
    </location>
</feature>
<dbReference type="InterPro" id="IPR011066">
    <property type="entry name" value="MscS_channel_C_sf"/>
</dbReference>
<dbReference type="RefSeq" id="WP_147744827.1">
    <property type="nucleotide sequence ID" value="NZ_VRUR01000002.1"/>
</dbReference>
<feature type="transmembrane region" description="Helical" evidence="7">
    <location>
        <begin position="12"/>
        <end position="33"/>
    </location>
</feature>
<proteinExistence type="inferred from homology"/>
<evidence type="ECO:0000256" key="6">
    <source>
        <dbReference type="ARBA" id="ARBA00023136"/>
    </source>
</evidence>
<dbReference type="Proteomes" id="UP000321456">
    <property type="component" value="Unassembled WGS sequence"/>
</dbReference>
<evidence type="ECO:0000256" key="2">
    <source>
        <dbReference type="ARBA" id="ARBA00008017"/>
    </source>
</evidence>
<name>A0A5C8V3U2_9FLAO</name>
<comment type="subcellular location">
    <subcellularLocation>
        <location evidence="1">Cell membrane</location>
        <topology evidence="1">Multi-pass membrane protein</topology>
    </subcellularLocation>
</comment>
<dbReference type="GO" id="GO:0005886">
    <property type="term" value="C:plasma membrane"/>
    <property type="evidence" value="ECO:0007669"/>
    <property type="project" value="UniProtKB-SubCell"/>
</dbReference>
<comment type="caution">
    <text evidence="10">The sequence shown here is derived from an EMBL/GenBank/DDBJ whole genome shotgun (WGS) entry which is preliminary data.</text>
</comment>
<dbReference type="InterPro" id="IPR011014">
    <property type="entry name" value="MscS_channel_TM-2"/>
</dbReference>
<keyword evidence="4 7" id="KW-0812">Transmembrane</keyword>
<dbReference type="Gene3D" id="1.10.287.1260">
    <property type="match status" value="1"/>
</dbReference>
<feature type="transmembrane region" description="Helical" evidence="7">
    <location>
        <begin position="84"/>
        <end position="115"/>
    </location>
</feature>
<evidence type="ECO:0000256" key="3">
    <source>
        <dbReference type="ARBA" id="ARBA00022475"/>
    </source>
</evidence>
<dbReference type="AlphaFoldDB" id="A0A5C8V3U2"/>
<dbReference type="InterPro" id="IPR010920">
    <property type="entry name" value="LSM_dom_sf"/>
</dbReference>
<evidence type="ECO:0000259" key="8">
    <source>
        <dbReference type="Pfam" id="PF00924"/>
    </source>
</evidence>
<protein>
    <submittedName>
        <fullName evidence="10">Mechanosensitive ion channel family protein</fullName>
    </submittedName>
</protein>
<dbReference type="PANTHER" id="PTHR30221">
    <property type="entry name" value="SMALL-CONDUCTANCE MECHANOSENSITIVE CHANNEL"/>
    <property type="match status" value="1"/>
</dbReference>
<dbReference type="GO" id="GO:0008381">
    <property type="term" value="F:mechanosensitive monoatomic ion channel activity"/>
    <property type="evidence" value="ECO:0007669"/>
    <property type="project" value="InterPro"/>
</dbReference>
<evidence type="ECO:0000256" key="1">
    <source>
        <dbReference type="ARBA" id="ARBA00004651"/>
    </source>
</evidence>
<dbReference type="Pfam" id="PF00924">
    <property type="entry name" value="MS_channel_2nd"/>
    <property type="match status" value="1"/>
</dbReference>
<dbReference type="InterPro" id="IPR049278">
    <property type="entry name" value="MS_channel_C"/>
</dbReference>
<dbReference type="InterPro" id="IPR045275">
    <property type="entry name" value="MscS_archaea/bacteria_type"/>
</dbReference>
<dbReference type="SUPFAM" id="SSF50182">
    <property type="entry name" value="Sm-like ribonucleoproteins"/>
    <property type="match status" value="1"/>
</dbReference>
<dbReference type="Gene3D" id="2.30.30.60">
    <property type="match status" value="1"/>
</dbReference>
<keyword evidence="5 7" id="KW-1133">Transmembrane helix</keyword>
<reference evidence="10 11" key="1">
    <citation type="submission" date="2019-08" db="EMBL/GenBank/DDBJ databases">
        <title>Professor.</title>
        <authorList>
            <person name="Park J.S."/>
        </authorList>
    </citation>
    <scope>NUCLEOTIDE SEQUENCE [LARGE SCALE GENOMIC DNA]</scope>
    <source>
        <strain evidence="10 11">176CP5-101</strain>
    </source>
</reference>
<evidence type="ECO:0000256" key="4">
    <source>
        <dbReference type="ARBA" id="ARBA00022692"/>
    </source>
</evidence>
<dbReference type="InterPro" id="IPR006685">
    <property type="entry name" value="MscS_channel_2nd"/>
</dbReference>
<keyword evidence="11" id="KW-1185">Reference proteome</keyword>
<evidence type="ECO:0000256" key="7">
    <source>
        <dbReference type="SAM" id="Phobius"/>
    </source>
</evidence>
<evidence type="ECO:0000313" key="10">
    <source>
        <dbReference type="EMBL" id="TXN36056.1"/>
    </source>
</evidence>
<evidence type="ECO:0000259" key="9">
    <source>
        <dbReference type="Pfam" id="PF21082"/>
    </source>
</evidence>
<accession>A0A5C8V3U2</accession>
<dbReference type="Gene3D" id="3.30.70.100">
    <property type="match status" value="1"/>
</dbReference>
<dbReference type="SUPFAM" id="SSF82861">
    <property type="entry name" value="Mechanosensitive channel protein MscS (YggB), transmembrane region"/>
    <property type="match status" value="1"/>
</dbReference>
<feature type="domain" description="Mechanosensitive ion channel MscS" evidence="8">
    <location>
        <begin position="103"/>
        <end position="166"/>
    </location>
</feature>
<sequence>MKEEILNSMDTFGIPLVIILLTFLVAYLVDLFFKRLIRKSTEEMKNDPTNYKFFRHAIRAILYVTGISIAIYTMPSLRVLANSLLAGAGVLAVAVGFASQHALGNIISGIFIVIFKPFRVNDRLSLGELAGIVEDITLRHTVIRDFENRRIIIPNSKISDEIIINADFGDDKICKWIEIGIGYDSDIEKAKEIIKNQIICHPLSIDNRTPKETAEGMEVVPVKVVELGESSVNLRGFAWAKNSADAFNMQCDLLESIKLQFDKENIDIPFPHRTLVYKDNPTKERKQYEQA</sequence>
<evidence type="ECO:0000256" key="5">
    <source>
        <dbReference type="ARBA" id="ARBA00022989"/>
    </source>
</evidence>
<dbReference type="SUPFAM" id="SSF82689">
    <property type="entry name" value="Mechanosensitive channel protein MscS (YggB), C-terminal domain"/>
    <property type="match status" value="1"/>
</dbReference>